<evidence type="ECO:0000259" key="2">
    <source>
        <dbReference type="PROSITE" id="PS51371"/>
    </source>
</evidence>
<feature type="domain" description="CBS" evidence="2">
    <location>
        <begin position="48"/>
        <end position="107"/>
    </location>
</feature>
<dbReference type="STRING" id="4540.A0A3L6QLA1"/>
<comment type="caution">
    <text evidence="3">The sequence shown here is derived from an EMBL/GenBank/DDBJ whole genome shotgun (WGS) entry which is preliminary data.</text>
</comment>
<dbReference type="SUPFAM" id="SSF54631">
    <property type="entry name" value="CBS-domain pair"/>
    <property type="match status" value="1"/>
</dbReference>
<evidence type="ECO:0000256" key="1">
    <source>
        <dbReference type="PROSITE-ProRule" id="PRU00703"/>
    </source>
</evidence>
<keyword evidence="4" id="KW-1185">Reference proteome</keyword>
<dbReference type="PROSITE" id="PS51371">
    <property type="entry name" value="CBS"/>
    <property type="match status" value="1"/>
</dbReference>
<protein>
    <submittedName>
        <fullName evidence="3">CBS domain-containing protein CBSX1, chloroplastic-like</fullName>
    </submittedName>
</protein>
<gene>
    <name evidence="3" type="ORF">C2845_PM04G11120</name>
</gene>
<dbReference type="InterPro" id="IPR000644">
    <property type="entry name" value="CBS_dom"/>
</dbReference>
<sequence>MDATLLLSAVDATFAARRRPCTPARRPGRVVPGLRQASRRSVRARAAAAAAPAAMDGGPVPNLKALELLVQHRISGFPVVDDNWKLVGVVSDYDLLALDSMLGIPDSLEL</sequence>
<evidence type="ECO:0000313" key="4">
    <source>
        <dbReference type="Proteomes" id="UP000275267"/>
    </source>
</evidence>
<dbReference type="Proteomes" id="UP000275267">
    <property type="component" value="Unassembled WGS sequence"/>
</dbReference>
<organism evidence="3 4">
    <name type="scientific">Panicum miliaceum</name>
    <name type="common">Proso millet</name>
    <name type="synonym">Broomcorn millet</name>
    <dbReference type="NCBI Taxonomy" id="4540"/>
    <lineage>
        <taxon>Eukaryota</taxon>
        <taxon>Viridiplantae</taxon>
        <taxon>Streptophyta</taxon>
        <taxon>Embryophyta</taxon>
        <taxon>Tracheophyta</taxon>
        <taxon>Spermatophyta</taxon>
        <taxon>Magnoliopsida</taxon>
        <taxon>Liliopsida</taxon>
        <taxon>Poales</taxon>
        <taxon>Poaceae</taxon>
        <taxon>PACMAD clade</taxon>
        <taxon>Panicoideae</taxon>
        <taxon>Panicodae</taxon>
        <taxon>Paniceae</taxon>
        <taxon>Panicinae</taxon>
        <taxon>Panicum</taxon>
        <taxon>Panicum sect. Panicum</taxon>
    </lineage>
</organism>
<dbReference type="EMBL" id="PQIB02000011">
    <property type="protein sequence ID" value="RLM84647.1"/>
    <property type="molecule type" value="Genomic_DNA"/>
</dbReference>
<dbReference type="Gene3D" id="3.10.580.10">
    <property type="entry name" value="CBS-domain"/>
    <property type="match status" value="1"/>
</dbReference>
<proteinExistence type="predicted"/>
<dbReference type="AlphaFoldDB" id="A0A3L6QLA1"/>
<dbReference type="OrthoDB" id="449052at2759"/>
<evidence type="ECO:0000313" key="3">
    <source>
        <dbReference type="EMBL" id="RLM84647.1"/>
    </source>
</evidence>
<dbReference type="Pfam" id="PF00571">
    <property type="entry name" value="CBS"/>
    <property type="match status" value="1"/>
</dbReference>
<name>A0A3L6QLA1_PANMI</name>
<reference evidence="4" key="1">
    <citation type="journal article" date="2019" name="Nat. Commun.">
        <title>The genome of broomcorn millet.</title>
        <authorList>
            <person name="Zou C."/>
            <person name="Miki D."/>
            <person name="Li D."/>
            <person name="Tang Q."/>
            <person name="Xiao L."/>
            <person name="Rajput S."/>
            <person name="Deng P."/>
            <person name="Jia W."/>
            <person name="Huang R."/>
            <person name="Zhang M."/>
            <person name="Sun Y."/>
            <person name="Hu J."/>
            <person name="Fu X."/>
            <person name="Schnable P.S."/>
            <person name="Li F."/>
            <person name="Zhang H."/>
            <person name="Feng B."/>
            <person name="Zhu X."/>
            <person name="Liu R."/>
            <person name="Schnable J.C."/>
            <person name="Zhu J.-K."/>
            <person name="Zhang H."/>
        </authorList>
    </citation>
    <scope>NUCLEOTIDE SEQUENCE [LARGE SCALE GENOMIC DNA]</scope>
</reference>
<accession>A0A3L6QLA1</accession>
<keyword evidence="1" id="KW-0129">CBS domain</keyword>
<dbReference type="InterPro" id="IPR046342">
    <property type="entry name" value="CBS_dom_sf"/>
</dbReference>